<proteinExistence type="predicted"/>
<accession>A0A7M4DQV3</accession>
<gene>
    <name evidence="2" type="ORF">HALOF300_04544</name>
</gene>
<evidence type="ECO:0000313" key="3">
    <source>
        <dbReference type="Proteomes" id="UP000419743"/>
    </source>
</evidence>
<feature type="region of interest" description="Disordered" evidence="1">
    <location>
        <begin position="15"/>
        <end position="44"/>
    </location>
</feature>
<dbReference type="Proteomes" id="UP000419743">
    <property type="component" value="Unassembled WGS sequence"/>
</dbReference>
<reference evidence="2 3" key="1">
    <citation type="submission" date="2019-11" db="EMBL/GenBank/DDBJ databases">
        <authorList>
            <person name="Criscuolo A."/>
        </authorList>
    </citation>
    <scope>NUCLEOTIDE SEQUENCE [LARGE SCALE GENOMIC DNA]</scope>
    <source>
        <strain evidence="2">CIP111667</strain>
    </source>
</reference>
<evidence type="ECO:0000313" key="2">
    <source>
        <dbReference type="EMBL" id="VZO39847.1"/>
    </source>
</evidence>
<sequence length="214" mass="22720">MALVATLATVALAACGPGDDEPSADGPTTPADASGGDTPSPPGGFLECGDPDADKVVELADVDLTTATWSTPSGFQETFIYHEENPVDEVFSTWTAEPTAEVDILNIVNVVIYDGVDWGEQAGECGTLPVDVITDQQAGYTEEIGAVPITEAEVTTVAGFPAVEQYIDLPDYDYHGYWLFSQGQLLHAYCQWTNEQELVEAACAELIPSIQVGQ</sequence>
<organism evidence="2 3">
    <name type="scientific">Occultella aeris</name>
    <dbReference type="NCBI Taxonomy" id="2761496"/>
    <lineage>
        <taxon>Bacteria</taxon>
        <taxon>Bacillati</taxon>
        <taxon>Actinomycetota</taxon>
        <taxon>Actinomycetes</taxon>
        <taxon>Micrococcales</taxon>
        <taxon>Ruaniaceae</taxon>
        <taxon>Occultella</taxon>
    </lineage>
</organism>
<dbReference type="EMBL" id="CACRYJ010000064">
    <property type="protein sequence ID" value="VZO39847.1"/>
    <property type="molecule type" value="Genomic_DNA"/>
</dbReference>
<keyword evidence="3" id="KW-1185">Reference proteome</keyword>
<protein>
    <submittedName>
        <fullName evidence="2">Uncharacterized protein</fullName>
    </submittedName>
</protein>
<dbReference type="AlphaFoldDB" id="A0A7M4DQV3"/>
<comment type="caution">
    <text evidence="2">The sequence shown here is derived from an EMBL/GenBank/DDBJ whole genome shotgun (WGS) entry which is preliminary data.</text>
</comment>
<evidence type="ECO:0000256" key="1">
    <source>
        <dbReference type="SAM" id="MobiDB-lite"/>
    </source>
</evidence>
<name>A0A7M4DQV3_9MICO</name>